<keyword evidence="10" id="KW-1185">Reference proteome</keyword>
<evidence type="ECO:0000256" key="1">
    <source>
        <dbReference type="ARBA" id="ARBA00002649"/>
    </source>
</evidence>
<dbReference type="Gene3D" id="3.40.50.150">
    <property type="entry name" value="Vaccinia Virus protein VP39"/>
    <property type="match status" value="1"/>
</dbReference>
<name>A0ABZ0IG40_9GAMM</name>
<keyword evidence="6 8" id="KW-0808">Transferase</keyword>
<dbReference type="PIRSF" id="PIRSF004553">
    <property type="entry name" value="CHP00095"/>
    <property type="match status" value="1"/>
</dbReference>
<evidence type="ECO:0000256" key="6">
    <source>
        <dbReference type="ARBA" id="ARBA00022679"/>
    </source>
</evidence>
<dbReference type="Proteomes" id="UP001626549">
    <property type="component" value="Chromosome"/>
</dbReference>
<keyword evidence="8" id="KW-0698">rRNA processing</keyword>
<comment type="similarity">
    <text evidence="2 8">Belongs to the methyltransferase superfamily. RsmD family.</text>
</comment>
<accession>A0ABZ0IG40</accession>
<evidence type="ECO:0000256" key="4">
    <source>
        <dbReference type="ARBA" id="ARBA00013682"/>
    </source>
</evidence>
<dbReference type="InterPro" id="IPR029063">
    <property type="entry name" value="SAM-dependent_MTases_sf"/>
</dbReference>
<evidence type="ECO:0000256" key="8">
    <source>
        <dbReference type="PIRNR" id="PIRNR004553"/>
    </source>
</evidence>
<dbReference type="InterPro" id="IPR004398">
    <property type="entry name" value="RNA_MeTrfase_RsmD"/>
</dbReference>
<evidence type="ECO:0000313" key="10">
    <source>
        <dbReference type="Proteomes" id="UP001626549"/>
    </source>
</evidence>
<evidence type="ECO:0000256" key="2">
    <source>
        <dbReference type="ARBA" id="ARBA00005269"/>
    </source>
</evidence>
<dbReference type="CDD" id="cd02440">
    <property type="entry name" value="AdoMet_MTases"/>
    <property type="match status" value="1"/>
</dbReference>
<dbReference type="NCBIfam" id="TIGR00095">
    <property type="entry name" value="16S rRNA (guanine(966)-N(2))-methyltransferase RsmD"/>
    <property type="match status" value="1"/>
</dbReference>
<protein>
    <recommendedName>
        <fullName evidence="4 8">Ribosomal RNA small subunit methyltransferase D</fullName>
        <ecNumber evidence="3 8">2.1.1.171</ecNumber>
    </recommendedName>
</protein>
<dbReference type="EC" id="2.1.1.171" evidence="3 8"/>
<comment type="catalytic activity">
    <reaction evidence="7 8">
        <text>guanosine(966) in 16S rRNA + S-adenosyl-L-methionine = N(2)-methylguanosine(966) in 16S rRNA + S-adenosyl-L-homocysteine + H(+)</text>
        <dbReference type="Rhea" id="RHEA:23548"/>
        <dbReference type="Rhea" id="RHEA-COMP:10211"/>
        <dbReference type="Rhea" id="RHEA-COMP:10212"/>
        <dbReference type="ChEBI" id="CHEBI:15378"/>
        <dbReference type="ChEBI" id="CHEBI:57856"/>
        <dbReference type="ChEBI" id="CHEBI:59789"/>
        <dbReference type="ChEBI" id="CHEBI:74269"/>
        <dbReference type="ChEBI" id="CHEBI:74481"/>
        <dbReference type="EC" id="2.1.1.171"/>
    </reaction>
</comment>
<evidence type="ECO:0000256" key="3">
    <source>
        <dbReference type="ARBA" id="ARBA00012141"/>
    </source>
</evidence>
<dbReference type="PANTHER" id="PTHR43542:SF1">
    <property type="entry name" value="METHYLTRANSFERASE"/>
    <property type="match status" value="1"/>
</dbReference>
<keyword evidence="8" id="KW-0949">S-adenosyl-L-methionine</keyword>
<dbReference type="SUPFAM" id="SSF53335">
    <property type="entry name" value="S-adenosyl-L-methionine-dependent methyltransferases"/>
    <property type="match status" value="1"/>
</dbReference>
<evidence type="ECO:0000313" key="9">
    <source>
        <dbReference type="EMBL" id="WOJ97504.1"/>
    </source>
</evidence>
<comment type="function">
    <text evidence="1 8">Specifically methylates the guanine in position 966 of 16S rRNA in the assembled 30S particle.</text>
</comment>
<dbReference type="PANTHER" id="PTHR43542">
    <property type="entry name" value="METHYLTRANSFERASE"/>
    <property type="match status" value="1"/>
</dbReference>
<organism evidence="9 10">
    <name type="scientific">Congregibacter brevis</name>
    <dbReference type="NCBI Taxonomy" id="3081201"/>
    <lineage>
        <taxon>Bacteria</taxon>
        <taxon>Pseudomonadati</taxon>
        <taxon>Pseudomonadota</taxon>
        <taxon>Gammaproteobacteria</taxon>
        <taxon>Cellvibrionales</taxon>
        <taxon>Halieaceae</taxon>
        <taxon>Congregibacter</taxon>
    </lineage>
</organism>
<evidence type="ECO:0000256" key="7">
    <source>
        <dbReference type="ARBA" id="ARBA00048326"/>
    </source>
</evidence>
<dbReference type="RefSeq" id="WP_407328374.1">
    <property type="nucleotide sequence ID" value="NZ_CP136865.1"/>
</dbReference>
<gene>
    <name evidence="9" type="primary">rsmD</name>
    <name evidence="9" type="ORF">R0137_02780</name>
</gene>
<dbReference type="Pfam" id="PF03602">
    <property type="entry name" value="Cons_hypoth95"/>
    <property type="match status" value="1"/>
</dbReference>
<sequence>MGERKGTGKLRIIAGEWRGRKLPVADLPGLRPSTDRIRETVFNWLAPEIIGAQCLDLFAGTGALGLEALSRGAAHCQFVEQQPQAARLLDQALDVLAAKNRGAVYRGDALQFLNTTSASSFDLLFLDPPFASDLLDSTLNQLHGHSMFNPNALVYVEYAPSQSPKLPDNWEQYRSKKSAGVIYELYRLPTH</sequence>
<dbReference type="PROSITE" id="PS00092">
    <property type="entry name" value="N6_MTASE"/>
    <property type="match status" value="1"/>
</dbReference>
<dbReference type="InterPro" id="IPR002052">
    <property type="entry name" value="DNA_methylase_N6_adenine_CS"/>
</dbReference>
<proteinExistence type="inferred from homology"/>
<dbReference type="EMBL" id="CP136865">
    <property type="protein sequence ID" value="WOJ97504.1"/>
    <property type="molecule type" value="Genomic_DNA"/>
</dbReference>
<dbReference type="GO" id="GO:0052913">
    <property type="term" value="F:16S rRNA (guanine(966)-N(2))-methyltransferase activity"/>
    <property type="evidence" value="ECO:0007669"/>
    <property type="project" value="UniProtKB-EC"/>
</dbReference>
<reference evidence="9 10" key="1">
    <citation type="submission" date="2023-10" db="EMBL/GenBank/DDBJ databases">
        <title>Two novel species belonging to the OM43/NOR5 clade.</title>
        <authorList>
            <person name="Park M."/>
        </authorList>
    </citation>
    <scope>NUCLEOTIDE SEQUENCE [LARGE SCALE GENOMIC DNA]</scope>
    <source>
        <strain evidence="9 10">IMCC45268</strain>
    </source>
</reference>
<keyword evidence="5 8" id="KW-0489">Methyltransferase</keyword>
<evidence type="ECO:0000256" key="5">
    <source>
        <dbReference type="ARBA" id="ARBA00022603"/>
    </source>
</evidence>